<dbReference type="Proteomes" id="UP000243232">
    <property type="component" value="Chromosome I"/>
</dbReference>
<feature type="domain" description="CBS" evidence="3">
    <location>
        <begin position="78"/>
        <end position="137"/>
    </location>
</feature>
<accession>A0A1H2EMC2</accession>
<evidence type="ECO:0000256" key="2">
    <source>
        <dbReference type="PROSITE-ProRule" id="PRU00703"/>
    </source>
</evidence>
<dbReference type="InterPro" id="IPR000644">
    <property type="entry name" value="CBS_dom"/>
</dbReference>
<dbReference type="OrthoDB" id="9790355at2"/>
<evidence type="ECO:0000313" key="4">
    <source>
        <dbReference type="EMBL" id="SDT96255.1"/>
    </source>
</evidence>
<sequence length="141" mass="15780">MLNSISVRDYMTRHLLTFHADTELFTAVDRLLEHRVHAAPVVDEHGHLIGLLSSDDCMKSVLEGTYYEEVGGTVGASMKRDVFSIAPDTDIMEAANLLVNGGRRCLPVVENGRLVGQVSRHDLLRAVKEFAQHQHDHKNKH</sequence>
<dbReference type="PANTHER" id="PTHR48108">
    <property type="entry name" value="CBS DOMAIN-CONTAINING PROTEIN CBSX2, CHLOROPLASTIC"/>
    <property type="match status" value="1"/>
</dbReference>
<feature type="domain" description="CBS" evidence="3">
    <location>
        <begin position="11"/>
        <end position="69"/>
    </location>
</feature>
<dbReference type="EMBL" id="LT629785">
    <property type="protein sequence ID" value="SDT96255.1"/>
    <property type="molecule type" value="Genomic_DNA"/>
</dbReference>
<name>A0A1H2EMC2_9PSED</name>
<evidence type="ECO:0000256" key="1">
    <source>
        <dbReference type="ARBA" id="ARBA00022737"/>
    </source>
</evidence>
<protein>
    <submittedName>
        <fullName evidence="4">CBS domain-containing protein</fullName>
    </submittedName>
</protein>
<keyword evidence="5" id="KW-1185">Reference proteome</keyword>
<dbReference type="RefSeq" id="WP_090193296.1">
    <property type="nucleotide sequence ID" value="NZ_LT629785.1"/>
</dbReference>
<dbReference type="PANTHER" id="PTHR48108:SF26">
    <property type="entry name" value="CBS DOMAIN-CONTAINING PROTEIN DDB_G0289609"/>
    <property type="match status" value="1"/>
</dbReference>
<dbReference type="SMART" id="SM00116">
    <property type="entry name" value="CBS"/>
    <property type="match status" value="2"/>
</dbReference>
<dbReference type="SUPFAM" id="SSF54631">
    <property type="entry name" value="CBS-domain pair"/>
    <property type="match status" value="1"/>
</dbReference>
<reference evidence="5" key="1">
    <citation type="submission" date="2016-10" db="EMBL/GenBank/DDBJ databases">
        <authorList>
            <person name="Varghese N."/>
            <person name="Submissions S."/>
        </authorList>
    </citation>
    <scope>NUCLEOTIDE SEQUENCE [LARGE SCALE GENOMIC DNA]</scope>
    <source>
        <strain evidence="5">DSM 17875</strain>
    </source>
</reference>
<dbReference type="InterPro" id="IPR044729">
    <property type="entry name" value="CBS_bac"/>
</dbReference>
<dbReference type="PROSITE" id="PS51371">
    <property type="entry name" value="CBS"/>
    <property type="match status" value="2"/>
</dbReference>
<organism evidence="4 5">
    <name type="scientific">Pseudomonas pohangensis</name>
    <dbReference type="NCBI Taxonomy" id="364197"/>
    <lineage>
        <taxon>Bacteria</taxon>
        <taxon>Pseudomonadati</taxon>
        <taxon>Pseudomonadota</taxon>
        <taxon>Gammaproteobacteria</taxon>
        <taxon>Pseudomonadales</taxon>
        <taxon>Pseudomonadaceae</taxon>
        <taxon>Pseudomonas</taxon>
    </lineage>
</organism>
<dbReference type="InterPro" id="IPR046342">
    <property type="entry name" value="CBS_dom_sf"/>
</dbReference>
<dbReference type="InterPro" id="IPR051462">
    <property type="entry name" value="CBS_domain-containing"/>
</dbReference>
<keyword evidence="2" id="KW-0129">CBS domain</keyword>
<evidence type="ECO:0000259" key="3">
    <source>
        <dbReference type="PROSITE" id="PS51371"/>
    </source>
</evidence>
<dbReference type="AlphaFoldDB" id="A0A1H2EMC2"/>
<dbReference type="Pfam" id="PF00571">
    <property type="entry name" value="CBS"/>
    <property type="match status" value="2"/>
</dbReference>
<evidence type="ECO:0000313" key="5">
    <source>
        <dbReference type="Proteomes" id="UP000243232"/>
    </source>
</evidence>
<gene>
    <name evidence="4" type="ORF">SAMN05216296_0912</name>
</gene>
<dbReference type="STRING" id="364197.SAMN05216296_0912"/>
<dbReference type="Gene3D" id="3.10.580.10">
    <property type="entry name" value="CBS-domain"/>
    <property type="match status" value="1"/>
</dbReference>
<keyword evidence="1" id="KW-0677">Repeat</keyword>
<dbReference type="CDD" id="cd04629">
    <property type="entry name" value="CBS_pair_bac"/>
    <property type="match status" value="1"/>
</dbReference>
<proteinExistence type="predicted"/>